<organism evidence="1 2">
    <name type="scientific">Mycobacterium shigaense</name>
    <dbReference type="NCBI Taxonomy" id="722731"/>
    <lineage>
        <taxon>Bacteria</taxon>
        <taxon>Bacillati</taxon>
        <taxon>Actinomycetota</taxon>
        <taxon>Actinomycetes</taxon>
        <taxon>Mycobacteriales</taxon>
        <taxon>Mycobacteriaceae</taxon>
        <taxon>Mycobacterium</taxon>
        <taxon>Mycobacterium simiae complex</taxon>
    </lineage>
</organism>
<dbReference type="RefSeq" id="WP_096443370.1">
    <property type="nucleotide sequence ID" value="NZ_AP018164.1"/>
</dbReference>
<proteinExistence type="predicted"/>
<reference evidence="2" key="1">
    <citation type="submission" date="2017-06" db="EMBL/GenBank/DDBJ databases">
        <title>Complete Genome Sequence of Mycobacterium shigaense.</title>
        <authorList>
            <person name="Fukano H."/>
            <person name="Yoshida M."/>
            <person name="Kazumi Y."/>
            <person name="Ogura Y."/>
            <person name="Mitarai S."/>
            <person name="Hayashi T."/>
            <person name="Hoshino Y."/>
        </authorList>
    </citation>
    <scope>NUCLEOTIDE SEQUENCE [LARGE SCALE GENOMIC DNA]</scope>
    <source>
        <strain evidence="2">UN-152</strain>
    </source>
</reference>
<accession>A0A1Z4EPA8</accession>
<evidence type="ECO:0000313" key="2">
    <source>
        <dbReference type="Proteomes" id="UP000217736"/>
    </source>
</evidence>
<dbReference type="Proteomes" id="UP000217736">
    <property type="component" value="Chromosome"/>
</dbReference>
<evidence type="ECO:0000313" key="1">
    <source>
        <dbReference type="EMBL" id="BAX94788.1"/>
    </source>
</evidence>
<protein>
    <submittedName>
        <fullName evidence="1">Uncharacterized protein</fullName>
    </submittedName>
</protein>
<dbReference type="OrthoDB" id="4715691at2"/>
<dbReference type="EMBL" id="AP018164">
    <property type="protein sequence ID" value="BAX94788.1"/>
    <property type="molecule type" value="Genomic_DNA"/>
</dbReference>
<gene>
    <name evidence="1" type="ORF">MSG_04676</name>
</gene>
<sequence>MVAVRAVSGDGDPDRLRGGVAEFPVHPTLSQIAQRQNQIDAWDALRVGGYRFAKPGTIISFLLTAAMVVLVVTPVPPNWPWDIPLCIVSIFSAVVMVVCGLLWLDRPSAGPRPELLEIVPFTRAENLQLMRAQPAEPYCATCVCPGCGDESTHLLRKPSDGEPDWATVTRRCRICQREWAQA</sequence>
<dbReference type="AlphaFoldDB" id="A0A1Z4EPA8"/>
<keyword evidence="2" id="KW-1185">Reference proteome</keyword>
<name>A0A1Z4EPA8_9MYCO</name>
<dbReference type="KEGG" id="mshg:MSG_04676"/>